<keyword evidence="2" id="KW-0472">Membrane</keyword>
<dbReference type="InterPro" id="IPR052016">
    <property type="entry name" value="Bact_Sigma-Reg"/>
</dbReference>
<evidence type="ECO:0000313" key="4">
    <source>
        <dbReference type="Proteomes" id="UP001333996"/>
    </source>
</evidence>
<feature type="transmembrane region" description="Helical" evidence="2">
    <location>
        <begin position="49"/>
        <end position="68"/>
    </location>
</feature>
<evidence type="ECO:0008006" key="5">
    <source>
        <dbReference type="Google" id="ProtNLM"/>
    </source>
</evidence>
<keyword evidence="1" id="KW-0378">Hydrolase</keyword>
<dbReference type="Proteomes" id="UP001333996">
    <property type="component" value="Unassembled WGS sequence"/>
</dbReference>
<organism evidence="3 4">
    <name type="scientific">Streptomyces chiangmaiensis</name>
    <dbReference type="NCBI Taxonomy" id="766497"/>
    <lineage>
        <taxon>Bacteria</taxon>
        <taxon>Bacillati</taxon>
        <taxon>Actinomycetota</taxon>
        <taxon>Actinomycetes</taxon>
        <taxon>Kitasatosporales</taxon>
        <taxon>Streptomycetaceae</taxon>
        <taxon>Streptomyces</taxon>
    </lineage>
</organism>
<reference evidence="3" key="1">
    <citation type="submission" date="2024-01" db="EMBL/GenBank/DDBJ databases">
        <title>First draft genome sequence data of TA4-1, the type strain of Gram-positive actinobacterium Streptomyces chiangmaiensis.</title>
        <authorList>
            <person name="Yasawong M."/>
            <person name="Nantapong N."/>
        </authorList>
    </citation>
    <scope>NUCLEOTIDE SEQUENCE</scope>
    <source>
        <strain evidence="3">TA4-1</strain>
    </source>
</reference>
<accession>A0ABU7FMP5</accession>
<evidence type="ECO:0000256" key="2">
    <source>
        <dbReference type="SAM" id="Phobius"/>
    </source>
</evidence>
<feature type="transmembrane region" description="Helical" evidence="2">
    <location>
        <begin position="23"/>
        <end position="42"/>
    </location>
</feature>
<evidence type="ECO:0000256" key="1">
    <source>
        <dbReference type="ARBA" id="ARBA00022801"/>
    </source>
</evidence>
<dbReference type="InterPro" id="IPR036457">
    <property type="entry name" value="PPM-type-like_dom_sf"/>
</dbReference>
<dbReference type="PANTHER" id="PTHR43156:SF2">
    <property type="entry name" value="STAGE II SPORULATION PROTEIN E"/>
    <property type="match status" value="1"/>
</dbReference>
<dbReference type="EMBL" id="JAYWVC010000107">
    <property type="protein sequence ID" value="MED7825396.1"/>
    <property type="molecule type" value="Genomic_DNA"/>
</dbReference>
<name>A0ABU7FMP5_9ACTN</name>
<proteinExistence type="predicted"/>
<feature type="transmembrane region" description="Helical" evidence="2">
    <location>
        <begin position="74"/>
        <end position="98"/>
    </location>
</feature>
<comment type="caution">
    <text evidence="3">The sequence shown here is derived from an EMBL/GenBank/DDBJ whole genome shotgun (WGS) entry which is preliminary data.</text>
</comment>
<dbReference type="PANTHER" id="PTHR43156">
    <property type="entry name" value="STAGE II SPORULATION PROTEIN E-RELATED"/>
    <property type="match status" value="1"/>
</dbReference>
<keyword evidence="2" id="KW-1133">Transmembrane helix</keyword>
<protein>
    <recommendedName>
        <fullName evidence="5">Histidine kinase</fullName>
    </recommendedName>
</protein>
<gene>
    <name evidence="3" type="ORF">VXC91_26265</name>
</gene>
<sequence>MAEQAEPLAPALLLLLAVSMDYATPRLLSASALYAAAILMAAPLLSLRGTILTGVSALVLDWAMFWYFGYSRSAIAFSELAMVATVAGVGVFLNRLLYHRKMQLQSVRGIAAAVQRAVLPGPPERIGPLRFAARYEAAQADAQIGGDLYAVLDSPYGVRCLIGDVRGKGMDGVGNLCIGAENDPRYDARRLVELLIAGLRRPDRP</sequence>
<keyword evidence="2" id="KW-0812">Transmembrane</keyword>
<evidence type="ECO:0000313" key="3">
    <source>
        <dbReference type="EMBL" id="MED7825396.1"/>
    </source>
</evidence>
<dbReference type="RefSeq" id="WP_329509807.1">
    <property type="nucleotide sequence ID" value="NZ_BAAAYZ010000196.1"/>
</dbReference>
<dbReference type="Gene3D" id="3.60.40.10">
    <property type="entry name" value="PPM-type phosphatase domain"/>
    <property type="match status" value="1"/>
</dbReference>
<keyword evidence="4" id="KW-1185">Reference proteome</keyword>